<proteinExistence type="predicted"/>
<sequence>MCCNETAGLVKLVRPRPSCRTEPTATVVICWDSLRLRLPEKDGSIWSRPHAVAVYNFITFLLFFFLFWRLIDVLYF</sequence>
<feature type="transmembrane region" description="Helical" evidence="1">
    <location>
        <begin position="51"/>
        <end position="71"/>
    </location>
</feature>
<dbReference type="Proteomes" id="UP001066276">
    <property type="component" value="Chromosome 12"/>
</dbReference>
<evidence type="ECO:0000313" key="3">
    <source>
        <dbReference type="Proteomes" id="UP001066276"/>
    </source>
</evidence>
<evidence type="ECO:0000313" key="2">
    <source>
        <dbReference type="EMBL" id="KAJ1086395.1"/>
    </source>
</evidence>
<keyword evidence="3" id="KW-1185">Reference proteome</keyword>
<dbReference type="AlphaFoldDB" id="A0AAV7L7I7"/>
<gene>
    <name evidence="2" type="ORF">NDU88_006514</name>
</gene>
<reference evidence="2" key="1">
    <citation type="journal article" date="2022" name="bioRxiv">
        <title>Sequencing and chromosome-scale assembly of the giantPleurodeles waltlgenome.</title>
        <authorList>
            <person name="Brown T."/>
            <person name="Elewa A."/>
            <person name="Iarovenko S."/>
            <person name="Subramanian E."/>
            <person name="Araus A.J."/>
            <person name="Petzold A."/>
            <person name="Susuki M."/>
            <person name="Suzuki K.-i.T."/>
            <person name="Hayashi T."/>
            <person name="Toyoda A."/>
            <person name="Oliveira C."/>
            <person name="Osipova E."/>
            <person name="Leigh N.D."/>
            <person name="Simon A."/>
            <person name="Yun M.H."/>
        </authorList>
    </citation>
    <scope>NUCLEOTIDE SEQUENCE</scope>
    <source>
        <strain evidence="2">20211129_DDA</strain>
        <tissue evidence="2">Liver</tissue>
    </source>
</reference>
<comment type="caution">
    <text evidence="2">The sequence shown here is derived from an EMBL/GenBank/DDBJ whole genome shotgun (WGS) entry which is preliminary data.</text>
</comment>
<organism evidence="2 3">
    <name type="scientific">Pleurodeles waltl</name>
    <name type="common">Iberian ribbed newt</name>
    <dbReference type="NCBI Taxonomy" id="8319"/>
    <lineage>
        <taxon>Eukaryota</taxon>
        <taxon>Metazoa</taxon>
        <taxon>Chordata</taxon>
        <taxon>Craniata</taxon>
        <taxon>Vertebrata</taxon>
        <taxon>Euteleostomi</taxon>
        <taxon>Amphibia</taxon>
        <taxon>Batrachia</taxon>
        <taxon>Caudata</taxon>
        <taxon>Salamandroidea</taxon>
        <taxon>Salamandridae</taxon>
        <taxon>Pleurodelinae</taxon>
        <taxon>Pleurodeles</taxon>
    </lineage>
</organism>
<keyword evidence="1" id="KW-1133">Transmembrane helix</keyword>
<keyword evidence="1" id="KW-0472">Membrane</keyword>
<evidence type="ECO:0000256" key="1">
    <source>
        <dbReference type="SAM" id="Phobius"/>
    </source>
</evidence>
<dbReference type="EMBL" id="JANPWB010000016">
    <property type="protein sequence ID" value="KAJ1086395.1"/>
    <property type="molecule type" value="Genomic_DNA"/>
</dbReference>
<name>A0AAV7L7I7_PLEWA</name>
<keyword evidence="1" id="KW-0812">Transmembrane</keyword>
<accession>A0AAV7L7I7</accession>
<protein>
    <submittedName>
        <fullName evidence="2">Uncharacterized protein</fullName>
    </submittedName>
</protein>